<dbReference type="SUPFAM" id="SSF48371">
    <property type="entry name" value="ARM repeat"/>
    <property type="match status" value="1"/>
</dbReference>
<dbReference type="Pfam" id="PF13646">
    <property type="entry name" value="HEAT_2"/>
    <property type="match status" value="1"/>
</dbReference>
<dbReference type="InterPro" id="IPR004155">
    <property type="entry name" value="PBS_lyase_HEAT"/>
</dbReference>
<dbReference type="PANTHER" id="PTHR12697:SF5">
    <property type="entry name" value="DEOXYHYPUSINE HYDROXYLASE"/>
    <property type="match status" value="1"/>
</dbReference>
<organism evidence="1 2">
    <name type="scientific">Methylocystis echinoides</name>
    <dbReference type="NCBI Taxonomy" id="29468"/>
    <lineage>
        <taxon>Bacteria</taxon>
        <taxon>Pseudomonadati</taxon>
        <taxon>Pseudomonadota</taxon>
        <taxon>Alphaproteobacteria</taxon>
        <taxon>Hyphomicrobiales</taxon>
        <taxon>Methylocystaceae</taxon>
        <taxon>Methylocystis</taxon>
    </lineage>
</organism>
<sequence length="266" mass="29230">MFEETELLELFQRTLACDYDDDDAWEAVNALRASGARQVFDKAAEWLRSENPLERARAADILGQIGVGPGKKHAFPAEACDLLLTLLLNESHARAAASALVALGHIEDPRALPPIYRFVAHEDPVLRHAVAFALGCFAKDSAALPGLMVLMSDTDEDVRDWATFSLGVWGDLDSARVREALARRLGDDFDNVRLEAIAGLAKRNDKRVLPALIETLDATRGAPDAKLAEAACLMLGLRREPRHWKGPDYALALRHQFGCDAAPVWQ</sequence>
<reference evidence="1" key="1">
    <citation type="journal article" date="2023" name="Int. J. Syst. Evol. Microbiol.">
        <title>Methylocystis iwaonis sp. nov., a type II methane-oxidizing bacterium from surface soil of a rice paddy field in Japan, and emended description of the genus Methylocystis (ex Whittenbury et al. 1970) Bowman et al. 1993.</title>
        <authorList>
            <person name="Kaise H."/>
            <person name="Sawadogo J.B."/>
            <person name="Alam M.S."/>
            <person name="Ueno C."/>
            <person name="Dianou D."/>
            <person name="Shinjo R."/>
            <person name="Asakawa S."/>
        </authorList>
    </citation>
    <scope>NUCLEOTIDE SEQUENCE</scope>
    <source>
        <strain evidence="1">LMG27198</strain>
    </source>
</reference>
<protein>
    <recommendedName>
        <fullName evidence="3">PBS lyase HEAT domain protein repeat-containing protein</fullName>
    </recommendedName>
</protein>
<dbReference type="Gene3D" id="1.25.10.10">
    <property type="entry name" value="Leucine-rich Repeat Variant"/>
    <property type="match status" value="1"/>
</dbReference>
<dbReference type="GO" id="GO:0016491">
    <property type="term" value="F:oxidoreductase activity"/>
    <property type="evidence" value="ECO:0007669"/>
    <property type="project" value="TreeGrafter"/>
</dbReference>
<dbReference type="EMBL" id="BSEC01000001">
    <property type="protein sequence ID" value="GLI93901.1"/>
    <property type="molecule type" value="Genomic_DNA"/>
</dbReference>
<dbReference type="PANTHER" id="PTHR12697">
    <property type="entry name" value="PBS LYASE HEAT-LIKE PROTEIN"/>
    <property type="match status" value="1"/>
</dbReference>
<evidence type="ECO:0000313" key="1">
    <source>
        <dbReference type="EMBL" id="GLI93901.1"/>
    </source>
</evidence>
<accession>A0A9W6GVW2</accession>
<gene>
    <name evidence="1" type="ORF">LMG27198_28930</name>
</gene>
<name>A0A9W6GVW2_9HYPH</name>
<keyword evidence="2" id="KW-1185">Reference proteome</keyword>
<comment type="caution">
    <text evidence="1">The sequence shown here is derived from an EMBL/GenBank/DDBJ whole genome shotgun (WGS) entry which is preliminary data.</text>
</comment>
<dbReference type="InterPro" id="IPR016024">
    <property type="entry name" value="ARM-type_fold"/>
</dbReference>
<proteinExistence type="predicted"/>
<dbReference type="SMART" id="SM00567">
    <property type="entry name" value="EZ_HEAT"/>
    <property type="match status" value="4"/>
</dbReference>
<dbReference type="Pfam" id="PF03130">
    <property type="entry name" value="HEAT_PBS"/>
    <property type="match status" value="1"/>
</dbReference>
<dbReference type="RefSeq" id="WP_281803936.1">
    <property type="nucleotide sequence ID" value="NZ_BSEC01000001.1"/>
</dbReference>
<dbReference type="AlphaFoldDB" id="A0A9W6GVW2"/>
<evidence type="ECO:0000313" key="2">
    <source>
        <dbReference type="Proteomes" id="UP001144323"/>
    </source>
</evidence>
<dbReference type="InterPro" id="IPR011989">
    <property type="entry name" value="ARM-like"/>
</dbReference>
<dbReference type="Proteomes" id="UP001144323">
    <property type="component" value="Unassembled WGS sequence"/>
</dbReference>
<evidence type="ECO:0008006" key="3">
    <source>
        <dbReference type="Google" id="ProtNLM"/>
    </source>
</evidence>